<dbReference type="Pfam" id="PF20430">
    <property type="entry name" value="Eplus_motif"/>
    <property type="match status" value="1"/>
</dbReference>
<dbReference type="GO" id="GO:0031425">
    <property type="term" value="P:chloroplast RNA processing"/>
    <property type="evidence" value="ECO:0007669"/>
    <property type="project" value="UniProtKB-ARBA"/>
</dbReference>
<dbReference type="OrthoDB" id="185373at2759"/>
<dbReference type="PANTHER" id="PTHR47926:SF436">
    <property type="entry name" value="PENTATRICOPEPTIDE REPEAT-CONTAINING PROTEIN ELI1, CHLOROPLASTIC-LIKE ISOFORM X2"/>
    <property type="match status" value="1"/>
</dbReference>
<dbReference type="FunFam" id="1.25.40.10:FF:000470">
    <property type="entry name" value="Pentatricopeptide repeat-containing protein At5g66520"/>
    <property type="match status" value="1"/>
</dbReference>
<dbReference type="FunFam" id="1.25.40.10:FF:000333">
    <property type="entry name" value="Pentatricopeptide repeat-containing protein"/>
    <property type="match status" value="1"/>
</dbReference>
<dbReference type="GeneID" id="103502738"/>
<dbReference type="Pfam" id="PF20431">
    <property type="entry name" value="E_motif"/>
    <property type="match status" value="1"/>
</dbReference>
<dbReference type="InterPro" id="IPR046849">
    <property type="entry name" value="E2_motif"/>
</dbReference>
<dbReference type="Proteomes" id="UP001652600">
    <property type="component" value="Chromosome 2"/>
</dbReference>
<dbReference type="InterPro" id="IPR011990">
    <property type="entry name" value="TPR-like_helical_dom_sf"/>
</dbReference>
<dbReference type="InterPro" id="IPR032867">
    <property type="entry name" value="DYW_dom"/>
</dbReference>
<reference evidence="5" key="1">
    <citation type="submission" date="2025-05" db="UniProtKB">
        <authorList>
            <consortium name="RefSeq"/>
        </authorList>
    </citation>
    <scope>NUCLEOTIDE SEQUENCE [LARGE SCALE GENOMIC DNA]</scope>
</reference>
<name>A0A1S3CMX0_CUCME</name>
<feature type="repeat" description="PPR" evidence="3">
    <location>
        <begin position="326"/>
        <end position="360"/>
    </location>
</feature>
<dbReference type="AlphaFoldDB" id="A0A1S3CMX0"/>
<dbReference type="PROSITE" id="PS51375">
    <property type="entry name" value="PPR"/>
    <property type="match status" value="6"/>
</dbReference>
<dbReference type="FunCoup" id="A0A1S3CMX0">
    <property type="interactions" value="19"/>
</dbReference>
<dbReference type="InterPro" id="IPR046960">
    <property type="entry name" value="PPR_At4g14850-like_plant"/>
</dbReference>
<dbReference type="Pfam" id="PF13041">
    <property type="entry name" value="PPR_2"/>
    <property type="match status" value="4"/>
</dbReference>
<feature type="repeat" description="PPR" evidence="3">
    <location>
        <begin position="194"/>
        <end position="224"/>
    </location>
</feature>
<evidence type="ECO:0000256" key="3">
    <source>
        <dbReference type="PROSITE-ProRule" id="PRU00708"/>
    </source>
</evidence>
<evidence type="ECO:0000313" key="6">
    <source>
        <dbReference type="RefSeq" id="XP_008465017.1"/>
    </source>
</evidence>
<dbReference type="NCBIfam" id="TIGR00756">
    <property type="entry name" value="PPR"/>
    <property type="match status" value="6"/>
</dbReference>
<dbReference type="FunFam" id="1.25.40.10:FF:000417">
    <property type="entry name" value="Pentatricopeptide repeat-containing protein At4g38010"/>
    <property type="match status" value="1"/>
</dbReference>
<keyword evidence="5" id="KW-1185">Reference proteome</keyword>
<protein>
    <submittedName>
        <fullName evidence="6">Pentatricopeptide repeat-containing protein At1g08070, chloroplastic</fullName>
    </submittedName>
</protein>
<dbReference type="Gene3D" id="1.25.40.10">
    <property type="entry name" value="Tetratricopeptide repeat domain"/>
    <property type="match status" value="4"/>
</dbReference>
<evidence type="ECO:0000256" key="1">
    <source>
        <dbReference type="ARBA" id="ARBA00006643"/>
    </source>
</evidence>
<dbReference type="KEGG" id="cmo:103502738"/>
<dbReference type="Pfam" id="PF14432">
    <property type="entry name" value="DYW_deaminase"/>
    <property type="match status" value="1"/>
</dbReference>
<dbReference type="InterPro" id="IPR046848">
    <property type="entry name" value="E_motif"/>
</dbReference>
<dbReference type="InterPro" id="IPR002885">
    <property type="entry name" value="PPR_rpt"/>
</dbReference>
<dbReference type="Pfam" id="PF01535">
    <property type="entry name" value="PPR"/>
    <property type="match status" value="3"/>
</dbReference>
<feature type="repeat" description="PPR" evidence="3">
    <location>
        <begin position="427"/>
        <end position="461"/>
    </location>
</feature>
<proteinExistence type="inferred from homology"/>
<dbReference type="eggNOG" id="KOG4197">
    <property type="taxonomic scope" value="Eukaryota"/>
</dbReference>
<evidence type="ECO:0000313" key="5">
    <source>
        <dbReference type="Proteomes" id="UP001652600"/>
    </source>
</evidence>
<dbReference type="GO" id="GO:0008270">
    <property type="term" value="F:zinc ion binding"/>
    <property type="evidence" value="ECO:0007669"/>
    <property type="project" value="InterPro"/>
</dbReference>
<gene>
    <name evidence="6" type="primary">LOC103502738</name>
</gene>
<keyword evidence="2" id="KW-0677">Repeat</keyword>
<feature type="domain" description="DYW" evidence="4">
    <location>
        <begin position="642"/>
        <end position="681"/>
    </location>
</feature>
<dbReference type="GO" id="GO:0009451">
    <property type="term" value="P:RNA modification"/>
    <property type="evidence" value="ECO:0007669"/>
    <property type="project" value="InterPro"/>
</dbReference>
<dbReference type="FunFam" id="1.25.40.10:FF:000231">
    <property type="entry name" value="Pentatricopeptide repeat-containing protein chloroplastic"/>
    <property type="match status" value="1"/>
</dbReference>
<accession>A0A1S3CMX0</accession>
<dbReference type="RefSeq" id="XP_008465017.1">
    <property type="nucleotide sequence ID" value="XM_008466795.3"/>
</dbReference>
<feature type="repeat" description="PPR" evidence="3">
    <location>
        <begin position="295"/>
        <end position="325"/>
    </location>
</feature>
<comment type="similarity">
    <text evidence="1">Belongs to the PPR family. PCMP-H subfamily.</text>
</comment>
<dbReference type="GO" id="GO:0003723">
    <property type="term" value="F:RNA binding"/>
    <property type="evidence" value="ECO:0007669"/>
    <property type="project" value="InterPro"/>
</dbReference>
<organism evidence="5 6">
    <name type="scientific">Cucumis melo</name>
    <name type="common">Muskmelon</name>
    <dbReference type="NCBI Taxonomy" id="3656"/>
    <lineage>
        <taxon>Eukaryota</taxon>
        <taxon>Viridiplantae</taxon>
        <taxon>Streptophyta</taxon>
        <taxon>Embryophyta</taxon>
        <taxon>Tracheophyta</taxon>
        <taxon>Spermatophyta</taxon>
        <taxon>Magnoliopsida</taxon>
        <taxon>eudicotyledons</taxon>
        <taxon>Gunneridae</taxon>
        <taxon>Pentapetalae</taxon>
        <taxon>rosids</taxon>
        <taxon>fabids</taxon>
        <taxon>Cucurbitales</taxon>
        <taxon>Cucurbitaceae</taxon>
        <taxon>Benincaseae</taxon>
        <taxon>Cucumis</taxon>
    </lineage>
</organism>
<dbReference type="FunFam" id="1.25.40.10:FF:001050">
    <property type="entry name" value="Pentatricopeptide repeat-containing protein At2g33760"/>
    <property type="match status" value="1"/>
</dbReference>
<dbReference type="SMR" id="A0A1S3CMX0"/>
<dbReference type="SUPFAM" id="SSF48452">
    <property type="entry name" value="TPR-like"/>
    <property type="match status" value="2"/>
</dbReference>
<evidence type="ECO:0000256" key="2">
    <source>
        <dbReference type="ARBA" id="ARBA00022737"/>
    </source>
</evidence>
<dbReference type="PANTHER" id="PTHR47926">
    <property type="entry name" value="PENTATRICOPEPTIDE REPEAT-CONTAINING PROTEIN"/>
    <property type="match status" value="1"/>
</dbReference>
<evidence type="ECO:0000259" key="4">
    <source>
        <dbReference type="Pfam" id="PF14432"/>
    </source>
</evidence>
<sequence>MALSSPSLLLSPSFHVLPSSDPPYRVLQEHPALKLLSKCQNIRTFKQIHAHIIKTGLHNTHFALSKLIEFSAVSRSGDISYAISLFSSIEDPNLFIWNSMIRGLSMSLSPVLALVFFVRMIYSGVEPNSYTFPFLLKSCAKLASAREGKQIHAHVLKLGFVSDVFIHTSLINMYAQSGEMNNAQLIFDQSNFRDAISFTALIAGYALWGYMDRARQLFDEMPVKDVVSWNAMIAGYAQMGRSKEALLLFEDMRKENVPPNESTIVSVLSACAQSNALDLGNSMRSWIEDRGLRSNLKLVNALIDMYSKCGDLPTARELFDDMPERDVISWNVMIGGYTHMCSYKEALALFREMLASGVEPTEITFLSILPSCAHLGAIDLGKWIHAYINKNFNSVSTSLSTSLIDLYAKCGNIVAARQVFDGMNIKSLASWNAMICGLAMHGQADEAFELFSKMSSDGIEPNEITFVGVLSACKHAGLVDLGHQIFSSMVQDYKISPKSQHYGCMIDLLGRAGLFEEAESLIQNMEVKPDGAIWGSLLGACRDHGRVELGELVAERLFELEPDNPGAYVLLSNIYAGAGKWDDVARIRTRLNDRGMKKVPGCTTIEVDNVVHEFLVGDKVHPQSEDIYKMLEEVDKQLKVFGFVADTSEVLYDMDEEWKEGTLSHHSEKLAIAFGLISTKPDFIYLNIACRNLLYTSGLKQGSTTLKHLKIIVYNKPLSKVKNCVSLLRKTFGCTMDLD</sequence>
<feature type="repeat" description="PPR" evidence="3">
    <location>
        <begin position="93"/>
        <end position="127"/>
    </location>
</feature>
<feature type="repeat" description="PPR" evidence="3">
    <location>
        <begin position="225"/>
        <end position="259"/>
    </location>
</feature>
<dbReference type="InParanoid" id="A0A1S3CMX0"/>
<reference evidence="6" key="2">
    <citation type="submission" date="2025-08" db="UniProtKB">
        <authorList>
            <consortium name="RefSeq"/>
        </authorList>
    </citation>
    <scope>IDENTIFICATION</scope>
    <source>
        <tissue evidence="6">Stem</tissue>
    </source>
</reference>